<dbReference type="InParanoid" id="B0WVS9"/>
<keyword evidence="2" id="KW-0732">Signal</keyword>
<dbReference type="OMA" id="CAPIIIR"/>
<feature type="signal peptide" evidence="2">
    <location>
        <begin position="1"/>
        <end position="23"/>
    </location>
</feature>
<feature type="chain" id="PRO_5014567018" evidence="2">
    <location>
        <begin position="24"/>
        <end position="302"/>
    </location>
</feature>
<evidence type="ECO:0000313" key="3">
    <source>
        <dbReference type="EMBL" id="EDS35761.1"/>
    </source>
</evidence>
<reference evidence="4" key="2">
    <citation type="submission" date="2020-05" db="UniProtKB">
        <authorList>
            <consortium name="EnsemblMetazoa"/>
        </authorList>
    </citation>
    <scope>IDENTIFICATION</scope>
    <source>
        <strain evidence="4">JHB</strain>
    </source>
</reference>
<name>B0WVS9_CULQU</name>
<keyword evidence="1" id="KW-0812">Transmembrane</keyword>
<dbReference type="EMBL" id="DS232132">
    <property type="protein sequence ID" value="EDS35761.1"/>
    <property type="molecule type" value="Genomic_DNA"/>
</dbReference>
<keyword evidence="1" id="KW-1133">Transmembrane helix</keyword>
<organism>
    <name type="scientific">Culex quinquefasciatus</name>
    <name type="common">Southern house mosquito</name>
    <name type="synonym">Culex pungens</name>
    <dbReference type="NCBI Taxonomy" id="7176"/>
    <lineage>
        <taxon>Eukaryota</taxon>
        <taxon>Metazoa</taxon>
        <taxon>Ecdysozoa</taxon>
        <taxon>Arthropoda</taxon>
        <taxon>Hexapoda</taxon>
        <taxon>Insecta</taxon>
        <taxon>Pterygota</taxon>
        <taxon>Neoptera</taxon>
        <taxon>Endopterygota</taxon>
        <taxon>Diptera</taxon>
        <taxon>Nematocera</taxon>
        <taxon>Culicoidea</taxon>
        <taxon>Culicidae</taxon>
        <taxon>Culicinae</taxon>
        <taxon>Culicini</taxon>
        <taxon>Culex</taxon>
        <taxon>Culex</taxon>
    </lineage>
</organism>
<dbReference type="VEuPathDB" id="VectorBase:CPIJ011488"/>
<feature type="transmembrane region" description="Helical" evidence="1">
    <location>
        <begin position="68"/>
        <end position="95"/>
    </location>
</feature>
<proteinExistence type="predicted"/>
<dbReference type="KEGG" id="cqu:CpipJ_CPIJ011488"/>
<dbReference type="EnsemblMetazoa" id="CPIJ011488-RA">
    <property type="protein sequence ID" value="CPIJ011488-PA"/>
    <property type="gene ID" value="CPIJ011488"/>
</dbReference>
<sequence length="302" mass="33875">MASFRVLVAVLLVIAAVSSAALAETALQTVQKNSRANHGEGRQIVANNTFNRWWPWGGWGGWGWGWGWGWGIAAFVLAIVKGSILLGGFAIWAFFRGFAKKGGGCAPIIIRESPPPIYSHHPWDRSESIADPSSPFPRTKRAADYTEDPLYWTDMITDFAFSFLGVHSQDCRKRFVCEVDVRARADPMLQMAMQLFGGDIFRKYRGENDKVAKDFGECAKIYSKCKHNGPSMSFNVITTQVDPLLDYEDVIGNGNANVPEEEVVIATQDDETTEAETITTTTTEAPQKKYFNKRKRYFRIRN</sequence>
<dbReference type="eggNOG" id="ENOG502T817">
    <property type="taxonomic scope" value="Eukaryota"/>
</dbReference>
<dbReference type="HOGENOM" id="CLU_922148_0_0_1"/>
<dbReference type="STRING" id="7176.B0WVS9"/>
<evidence type="ECO:0000256" key="1">
    <source>
        <dbReference type="SAM" id="Phobius"/>
    </source>
</evidence>
<dbReference type="Proteomes" id="UP000002320">
    <property type="component" value="Unassembled WGS sequence"/>
</dbReference>
<dbReference type="AlphaFoldDB" id="B0WVS9"/>
<evidence type="ECO:0000313" key="5">
    <source>
        <dbReference type="Proteomes" id="UP000002320"/>
    </source>
</evidence>
<evidence type="ECO:0000313" key="4">
    <source>
        <dbReference type="EnsemblMetazoa" id="CPIJ011488-PA"/>
    </source>
</evidence>
<accession>B0WVS9</accession>
<reference evidence="3" key="1">
    <citation type="submission" date="2007-03" db="EMBL/GenBank/DDBJ databases">
        <title>Annotation of Culex pipiens quinquefasciatus.</title>
        <authorList>
            <consortium name="The Broad Institute Genome Sequencing Platform"/>
            <person name="Atkinson P.W."/>
            <person name="Hemingway J."/>
            <person name="Christensen B.M."/>
            <person name="Higgs S."/>
            <person name="Kodira C."/>
            <person name="Hannick L."/>
            <person name="Megy K."/>
            <person name="O'Leary S."/>
            <person name="Pearson M."/>
            <person name="Haas B.J."/>
            <person name="Mauceli E."/>
            <person name="Wortman J.R."/>
            <person name="Lee N.H."/>
            <person name="Guigo R."/>
            <person name="Stanke M."/>
            <person name="Alvarado L."/>
            <person name="Amedeo P."/>
            <person name="Antoine C.H."/>
            <person name="Arensburger P."/>
            <person name="Bidwell S.L."/>
            <person name="Crawford M."/>
            <person name="Camaro F."/>
            <person name="Devon K."/>
            <person name="Engels R."/>
            <person name="Hammond M."/>
            <person name="Howarth C."/>
            <person name="Koehrsen M."/>
            <person name="Lawson D."/>
            <person name="Montgomery P."/>
            <person name="Nene V."/>
            <person name="Nusbaum C."/>
            <person name="Puiu D."/>
            <person name="Romero-Severson J."/>
            <person name="Severson D.W."/>
            <person name="Shumway M."/>
            <person name="Sisk P."/>
            <person name="Stolte C."/>
            <person name="Zeng Q."/>
            <person name="Eisenstadt E."/>
            <person name="Fraser-Liggett C."/>
            <person name="Strausberg R."/>
            <person name="Galagan J."/>
            <person name="Birren B."/>
            <person name="Collins F.H."/>
        </authorList>
    </citation>
    <scope>NUCLEOTIDE SEQUENCE [LARGE SCALE GENOMIC DNA]</scope>
    <source>
        <strain evidence="3">JHB</strain>
    </source>
</reference>
<dbReference type="VEuPathDB" id="VectorBase:CQUJHB009388"/>
<evidence type="ECO:0000256" key="2">
    <source>
        <dbReference type="SAM" id="SignalP"/>
    </source>
</evidence>
<dbReference type="OrthoDB" id="7737307at2759"/>
<gene>
    <name evidence="4" type="primary">6043922</name>
    <name evidence="3" type="ORF">CpipJ_CPIJ011488</name>
</gene>
<protein>
    <submittedName>
        <fullName evidence="3 4">Uncharacterized protein</fullName>
    </submittedName>
</protein>
<keyword evidence="1" id="KW-0472">Membrane</keyword>
<keyword evidence="5" id="KW-1185">Reference proteome</keyword>